<name>A0A6C0HNT6_9ZZZZ</name>
<protein>
    <submittedName>
        <fullName evidence="1">Uncharacterized protein</fullName>
    </submittedName>
</protein>
<accession>A0A6C0HNT6</accession>
<proteinExistence type="predicted"/>
<dbReference type="AlphaFoldDB" id="A0A6C0HNT6"/>
<reference evidence="1" key="1">
    <citation type="journal article" date="2020" name="Nature">
        <title>Giant virus diversity and host interactions through global metagenomics.</title>
        <authorList>
            <person name="Schulz F."/>
            <person name="Roux S."/>
            <person name="Paez-Espino D."/>
            <person name="Jungbluth S."/>
            <person name="Walsh D.A."/>
            <person name="Denef V.J."/>
            <person name="McMahon K.D."/>
            <person name="Konstantinidis K.T."/>
            <person name="Eloe-Fadrosh E.A."/>
            <person name="Kyrpides N.C."/>
            <person name="Woyke T."/>
        </authorList>
    </citation>
    <scope>NUCLEOTIDE SEQUENCE</scope>
    <source>
        <strain evidence="1">GVMAG-M-3300023184-161</strain>
    </source>
</reference>
<sequence>MDDEDMKGELDKATHLHTLKQHSDYAVNLQKVFNLMTIQGEYSVIGSGAIEEVKYKGDYDLQNFPLLKDPYKAASRLLKVFQEKFKTAESNPNLFITDLKMGEDFKKYAEPIRWNKKTIVDGVQMVDGVKVTFEDAVLMKSKSNKIDMVELHDGVFTEFSENYYITCGTFSSFAKTAWPDILFAMRRDAYVKYIHGDIWKATKRCLSFMKGQSGFIPQIQSLLSLFNSETGKISKFRAQVDTLGMLCENKFRTPKKSDIIKNLKIIQTKLSECKEHKLDINGMVEAIEGLELNKMPPKLEQLLVYLKTVCNKDAEAFIKKPGNEIIYNYITNPIYNIEQGTIAPIVSSIKIKERNVIKNPRINTQRRTLTLNKYVKRTGSVKSRRIRTDKYDYIKPSGFLRF</sequence>
<dbReference type="EMBL" id="MN739997">
    <property type="protein sequence ID" value="QHT82149.1"/>
    <property type="molecule type" value="Genomic_DNA"/>
</dbReference>
<evidence type="ECO:0000313" key="1">
    <source>
        <dbReference type="EMBL" id="QHT82149.1"/>
    </source>
</evidence>
<organism evidence="1">
    <name type="scientific">viral metagenome</name>
    <dbReference type="NCBI Taxonomy" id="1070528"/>
    <lineage>
        <taxon>unclassified sequences</taxon>
        <taxon>metagenomes</taxon>
        <taxon>organismal metagenomes</taxon>
    </lineage>
</organism>